<dbReference type="GO" id="GO:0005886">
    <property type="term" value="C:plasma membrane"/>
    <property type="evidence" value="ECO:0007669"/>
    <property type="project" value="TreeGrafter"/>
</dbReference>
<dbReference type="InterPro" id="IPR000276">
    <property type="entry name" value="GPCR_Rhodpsn"/>
</dbReference>
<dbReference type="GO" id="GO:0035025">
    <property type="term" value="P:positive regulation of Rho protein signal transduction"/>
    <property type="evidence" value="ECO:0007669"/>
    <property type="project" value="TreeGrafter"/>
</dbReference>
<dbReference type="GO" id="GO:0007200">
    <property type="term" value="P:phospholipase C-activating G protein-coupled receptor signaling pathway"/>
    <property type="evidence" value="ECO:0007669"/>
    <property type="project" value="TreeGrafter"/>
</dbReference>
<evidence type="ECO:0000259" key="11">
    <source>
        <dbReference type="PROSITE" id="PS50262"/>
    </source>
</evidence>
<dbReference type="Proteomes" id="UP000494206">
    <property type="component" value="Unassembled WGS sequence"/>
</dbReference>
<evidence type="ECO:0000256" key="2">
    <source>
        <dbReference type="ARBA" id="ARBA00022692"/>
    </source>
</evidence>
<reference evidence="12 13" key="1">
    <citation type="submission" date="2020-04" db="EMBL/GenBank/DDBJ databases">
        <authorList>
            <person name="Laetsch R D."/>
            <person name="Stevens L."/>
            <person name="Kumar S."/>
            <person name="Blaxter L. M."/>
        </authorList>
    </citation>
    <scope>NUCLEOTIDE SEQUENCE [LARGE SCALE GENOMIC DNA]</scope>
</reference>
<dbReference type="InterPro" id="IPR017452">
    <property type="entry name" value="GPCR_Rhodpsn_7TM"/>
</dbReference>
<dbReference type="Pfam" id="PF00001">
    <property type="entry name" value="7tm_1"/>
    <property type="match status" value="1"/>
</dbReference>
<protein>
    <recommendedName>
        <fullName evidence="11">G-protein coupled receptors family 1 profile domain-containing protein</fullName>
    </recommendedName>
</protein>
<feature type="region of interest" description="Disordered" evidence="9">
    <location>
        <begin position="405"/>
        <end position="426"/>
    </location>
</feature>
<feature type="transmembrane region" description="Helical" evidence="10">
    <location>
        <begin position="96"/>
        <end position="121"/>
    </location>
</feature>
<dbReference type="EMBL" id="CADEPM010000002">
    <property type="protein sequence ID" value="CAB3399527.1"/>
    <property type="molecule type" value="Genomic_DNA"/>
</dbReference>
<feature type="transmembrane region" description="Helical" evidence="10">
    <location>
        <begin position="446"/>
        <end position="468"/>
    </location>
</feature>
<dbReference type="OrthoDB" id="6435638at2759"/>
<comment type="caution">
    <text evidence="12">The sequence shown here is derived from an EMBL/GenBank/DDBJ whole genome shotgun (WGS) entry which is preliminary data.</text>
</comment>
<feature type="transmembrane region" description="Helical" evidence="10">
    <location>
        <begin position="142"/>
        <end position="162"/>
    </location>
</feature>
<evidence type="ECO:0000256" key="3">
    <source>
        <dbReference type="ARBA" id="ARBA00022989"/>
    </source>
</evidence>
<dbReference type="PANTHER" id="PTHR24232:SF53">
    <property type="entry name" value="G-PROTEIN COUPLED RECEPTORS FAMILY 1 PROFILE DOMAIN-CONTAINING PROTEIN"/>
    <property type="match status" value="1"/>
</dbReference>
<keyword evidence="8" id="KW-0807">Transducer</keyword>
<keyword evidence="7" id="KW-0325">Glycoprotein</keyword>
<dbReference type="GO" id="GO:0004930">
    <property type="term" value="F:G protein-coupled receptor activity"/>
    <property type="evidence" value="ECO:0007669"/>
    <property type="project" value="UniProtKB-KW"/>
</dbReference>
<keyword evidence="6" id="KW-0675">Receptor</keyword>
<sequence length="494" mass="56456">MFTQESLNFSYRIELWVYMIAVIVGLPAFVYTCVKMSRKSRICRTSRQQLVLAARLFSYKVSLTAADTIVLFIYAPTQFAWITSYWWFGGDIGCRIFKFISTFGFHLTANMQVLVAADRLLISAKMNRLNRNNMRRKYNTRLSLVVAWILALICAFPQLVIFQQALTEDGQPQCISIWTQKRGEYYLQLYVIEAYEVHMQLIRSKSEEYFFQNGTMKLDPPPAPKITVEDLYVSNQRWLMLERIYNVIHLATICVLPLTMEFICYILILYILKGASKGNFVTLSDIFYNIFCCGIRKQKTTSPVVSNNGHESDALVMRQTIQFISPDSRSCDMERRRATSVDAAHAAPNSASITVALDSHGHPASSIYVGGETTEPPHGFFRRFLFALGSCGIFKKIYQRFSQNSESASTTGNNTRRQSTPATNRSTSMWVNTVDTARRNARSKAFIMLSLNLIFWAPYCILAITSSINAYEWLPRYQFVNALITFNAVSNIIL</sequence>
<keyword evidence="4" id="KW-0297">G-protein coupled receptor</keyword>
<evidence type="ECO:0000313" key="12">
    <source>
        <dbReference type="EMBL" id="CAB3399527.1"/>
    </source>
</evidence>
<feature type="transmembrane region" description="Helical" evidence="10">
    <location>
        <begin position="247"/>
        <end position="272"/>
    </location>
</feature>
<dbReference type="Gene3D" id="1.20.1070.10">
    <property type="entry name" value="Rhodopsin 7-helix transmembrane proteins"/>
    <property type="match status" value="1"/>
</dbReference>
<keyword evidence="13" id="KW-1185">Reference proteome</keyword>
<keyword evidence="2 10" id="KW-0812">Transmembrane</keyword>
<comment type="subcellular location">
    <subcellularLocation>
        <location evidence="1">Membrane</location>
        <topology evidence="1">Multi-pass membrane protein</topology>
    </subcellularLocation>
</comment>
<evidence type="ECO:0000256" key="10">
    <source>
        <dbReference type="SAM" id="Phobius"/>
    </source>
</evidence>
<evidence type="ECO:0000256" key="9">
    <source>
        <dbReference type="SAM" id="MobiDB-lite"/>
    </source>
</evidence>
<keyword evidence="5 10" id="KW-0472">Membrane</keyword>
<gene>
    <name evidence="12" type="ORF">CBOVIS_LOCUS2628</name>
</gene>
<feature type="domain" description="G-protein coupled receptors family 1 profile" evidence="11">
    <location>
        <begin position="28"/>
        <end position="494"/>
    </location>
</feature>
<evidence type="ECO:0000256" key="5">
    <source>
        <dbReference type="ARBA" id="ARBA00023136"/>
    </source>
</evidence>
<feature type="transmembrane region" description="Helical" evidence="10">
    <location>
        <begin position="15"/>
        <end position="36"/>
    </location>
</feature>
<name>A0A8S1EJ32_9PELO</name>
<dbReference type="AlphaFoldDB" id="A0A8S1EJ32"/>
<evidence type="ECO:0000313" key="13">
    <source>
        <dbReference type="Proteomes" id="UP000494206"/>
    </source>
</evidence>
<dbReference type="PROSITE" id="PS50262">
    <property type="entry name" value="G_PROTEIN_RECEP_F1_2"/>
    <property type="match status" value="1"/>
</dbReference>
<dbReference type="PANTHER" id="PTHR24232">
    <property type="entry name" value="G-PROTEIN COUPLED RECEPTOR"/>
    <property type="match status" value="1"/>
</dbReference>
<accession>A0A8S1EJ32</accession>
<dbReference type="PRINTS" id="PR00237">
    <property type="entry name" value="GPCRRHODOPSN"/>
</dbReference>
<evidence type="ECO:0000256" key="1">
    <source>
        <dbReference type="ARBA" id="ARBA00004141"/>
    </source>
</evidence>
<keyword evidence="3 10" id="KW-1133">Transmembrane helix</keyword>
<evidence type="ECO:0000256" key="4">
    <source>
        <dbReference type="ARBA" id="ARBA00023040"/>
    </source>
</evidence>
<evidence type="ECO:0000256" key="7">
    <source>
        <dbReference type="ARBA" id="ARBA00023180"/>
    </source>
</evidence>
<evidence type="ECO:0000256" key="6">
    <source>
        <dbReference type="ARBA" id="ARBA00023170"/>
    </source>
</evidence>
<dbReference type="SUPFAM" id="SSF81321">
    <property type="entry name" value="Family A G protein-coupled receptor-like"/>
    <property type="match status" value="1"/>
</dbReference>
<evidence type="ECO:0000256" key="8">
    <source>
        <dbReference type="ARBA" id="ARBA00023224"/>
    </source>
</evidence>
<proteinExistence type="predicted"/>
<organism evidence="12 13">
    <name type="scientific">Caenorhabditis bovis</name>
    <dbReference type="NCBI Taxonomy" id="2654633"/>
    <lineage>
        <taxon>Eukaryota</taxon>
        <taxon>Metazoa</taxon>
        <taxon>Ecdysozoa</taxon>
        <taxon>Nematoda</taxon>
        <taxon>Chromadorea</taxon>
        <taxon>Rhabditida</taxon>
        <taxon>Rhabditina</taxon>
        <taxon>Rhabditomorpha</taxon>
        <taxon>Rhabditoidea</taxon>
        <taxon>Rhabditidae</taxon>
        <taxon>Peloderinae</taxon>
        <taxon>Caenorhabditis</taxon>
    </lineage>
</organism>